<evidence type="ECO:0000313" key="1">
    <source>
        <dbReference type="EMBL" id="KAJ8974996.1"/>
    </source>
</evidence>
<organism evidence="1 2">
    <name type="scientific">Molorchus minor</name>
    <dbReference type="NCBI Taxonomy" id="1323400"/>
    <lineage>
        <taxon>Eukaryota</taxon>
        <taxon>Metazoa</taxon>
        <taxon>Ecdysozoa</taxon>
        <taxon>Arthropoda</taxon>
        <taxon>Hexapoda</taxon>
        <taxon>Insecta</taxon>
        <taxon>Pterygota</taxon>
        <taxon>Neoptera</taxon>
        <taxon>Endopterygota</taxon>
        <taxon>Coleoptera</taxon>
        <taxon>Polyphaga</taxon>
        <taxon>Cucujiformia</taxon>
        <taxon>Chrysomeloidea</taxon>
        <taxon>Cerambycidae</taxon>
        <taxon>Lamiinae</taxon>
        <taxon>Monochamini</taxon>
        <taxon>Molorchus</taxon>
    </lineage>
</organism>
<comment type="caution">
    <text evidence="1">The sequence shown here is derived from an EMBL/GenBank/DDBJ whole genome shotgun (WGS) entry which is preliminary data.</text>
</comment>
<sequence length="81" mass="9079">MGFPQQNVERANWKAQESHEVQKYDGDLHGPFGVTCDREIMLDNIKHSIVLLQIAKNTAHPVNGIYHQRPGPSNNVSSQGE</sequence>
<gene>
    <name evidence="1" type="ORF">NQ317_013306</name>
</gene>
<protein>
    <submittedName>
        <fullName evidence="1">Uncharacterized protein</fullName>
    </submittedName>
</protein>
<dbReference type="Proteomes" id="UP001162164">
    <property type="component" value="Unassembled WGS sequence"/>
</dbReference>
<name>A0ABQ9JAI0_9CUCU</name>
<evidence type="ECO:0000313" key="2">
    <source>
        <dbReference type="Proteomes" id="UP001162164"/>
    </source>
</evidence>
<accession>A0ABQ9JAI0</accession>
<keyword evidence="2" id="KW-1185">Reference proteome</keyword>
<reference evidence="1" key="1">
    <citation type="journal article" date="2023" name="Insect Mol. Biol.">
        <title>Genome sequencing provides insights into the evolution of gene families encoding plant cell wall-degrading enzymes in longhorned beetles.</title>
        <authorList>
            <person name="Shin N.R."/>
            <person name="Okamura Y."/>
            <person name="Kirsch R."/>
            <person name="Pauchet Y."/>
        </authorList>
    </citation>
    <scope>NUCLEOTIDE SEQUENCE</scope>
    <source>
        <strain evidence="1">MMC_N1</strain>
    </source>
</reference>
<dbReference type="EMBL" id="JAPWTJ010000892">
    <property type="protein sequence ID" value="KAJ8974996.1"/>
    <property type="molecule type" value="Genomic_DNA"/>
</dbReference>
<proteinExistence type="predicted"/>